<proteinExistence type="predicted"/>
<dbReference type="OrthoDB" id="1467339at2"/>
<name>A0A0D8J555_9BACT</name>
<protein>
    <submittedName>
        <fullName evidence="1">Uncharacterized protein</fullName>
    </submittedName>
</protein>
<dbReference type="Proteomes" id="UP000032544">
    <property type="component" value="Unassembled WGS sequence"/>
</dbReference>
<keyword evidence="2" id="KW-1185">Reference proteome</keyword>
<dbReference type="RefSeq" id="WP_045033839.1">
    <property type="nucleotide sequence ID" value="NZ_JRHC01000011.1"/>
</dbReference>
<evidence type="ECO:0000313" key="1">
    <source>
        <dbReference type="EMBL" id="KJF41656.1"/>
    </source>
</evidence>
<dbReference type="EMBL" id="JRHC01000011">
    <property type="protein sequence ID" value="KJF41656.1"/>
    <property type="molecule type" value="Genomic_DNA"/>
</dbReference>
<gene>
    <name evidence="1" type="ORF">LH29_24480</name>
</gene>
<accession>A0A0D8J555</accession>
<comment type="caution">
    <text evidence="1">The sequence shown here is derived from an EMBL/GenBank/DDBJ whole genome shotgun (WGS) entry which is preliminary data.</text>
</comment>
<organism evidence="1 2">
    <name type="scientific">Draconibacterium sediminis</name>
    <dbReference type="NCBI Taxonomy" id="1544798"/>
    <lineage>
        <taxon>Bacteria</taxon>
        <taxon>Pseudomonadati</taxon>
        <taxon>Bacteroidota</taxon>
        <taxon>Bacteroidia</taxon>
        <taxon>Marinilabiliales</taxon>
        <taxon>Prolixibacteraceae</taxon>
        <taxon>Draconibacterium</taxon>
    </lineage>
</organism>
<evidence type="ECO:0000313" key="2">
    <source>
        <dbReference type="Proteomes" id="UP000032544"/>
    </source>
</evidence>
<dbReference type="STRING" id="1544798.LH29_24480"/>
<sequence>MQLYQRHVDRIQSICNQIKGLKEKIVFLIEEQNAFRLQNKNDEADNVLQWYSNEIDKYKLLLQFENQSKQNTEQKTENAKIVYNSVGDIRKAINTIRFNYRDNGYKSDALIHYYNQVKQPTHVKDLCTKELIPFENYFGENHNELNDPYNHWNGFYITPHKVDGLNDLIRNRRLIAENNFVTDINQIAEHIFAYRDGFIQGYNKFDYDEIEAPSSIFKSDDLSIKKVIAYLHEHDINSIGNFSFSLPPLDRYADTYNEDKYLVPKINKIPISQENCHNNQDSRICSERILHNDQVTITDQGGKLCYSCNLFVLPEAKKWKMNGYHGGKLYRAWYIVLSNYEIFDKFLNSIKNQPVNNEYQLSVSDWSIVFYYLDEAGTKQGHKIKRLEKFIEDNNVVNPSGELTTPSSLRKEYYEIENRINGKNDKKPLPPERIENILPFLKKSKKALQTAKNDIKLITDTKEENEKNYY</sequence>
<dbReference type="AlphaFoldDB" id="A0A0D8J555"/>
<reference evidence="1 2" key="1">
    <citation type="submission" date="2014-09" db="EMBL/GenBank/DDBJ databases">
        <title>Draft Genome Sequence of Draconibacterium sp. JN14CK-3.</title>
        <authorList>
            <person name="Dong C."/>
            <person name="Lai Q."/>
            <person name="Shao Z."/>
        </authorList>
    </citation>
    <scope>NUCLEOTIDE SEQUENCE [LARGE SCALE GENOMIC DNA]</scope>
    <source>
        <strain evidence="1 2">JN14CK-3</strain>
    </source>
</reference>